<evidence type="ECO:0000256" key="1">
    <source>
        <dbReference type="SAM" id="SignalP"/>
    </source>
</evidence>
<dbReference type="InterPro" id="IPR006311">
    <property type="entry name" value="TAT_signal"/>
</dbReference>
<sequence>MSRTTTRRRHLRAAAVAATSVLLLSGCASGTAADGKTVITLAGPNQWNSNTTSFGPAWEELVAAFEKAEPDIEVQTTVLPIGSAYDTLSTQLAAGTAPALVFNQASYTPEQIVPLDPYLAEPNPYVEGNERWLDLFNPDSYGDAQRNGNGELEFIPLNLVLPGLFFNEDAFAEAGVSAPIESVGDLLDACAALSEAGYTPLAMDSNQLGSSWTSTTLLSMLMNPLAEEINVYAVDGTEGTAPVVTPKSMTRAIMTGQIDMTETPAVAEGAELLKSIFDECATPNWSGVAASSSFIGGEEFLAGDAAMAWGTTFAIGNLDDVDWAWSSMPFPTVTRGDTPLSDGTPARFGAVAGGTSYMIPATTSGDELEAAVKFLQFATSIDGGGPWVQATGAIPSIQGVEAEPTVLDLAVGEWAQPRVFEAGMLGSAEYANTNIWEGYLLGTKTLDEQLEFLQGIAVTGAHEAITYFDWSEESWATE</sequence>
<feature type="chain" id="PRO_5040732746" evidence="1">
    <location>
        <begin position="33"/>
        <end position="478"/>
    </location>
</feature>
<reference evidence="2" key="1">
    <citation type="submission" date="2021-04" db="EMBL/GenBank/DDBJ databases">
        <title>Microbacterium tenobrionis sp. nov. and Microbacterium allomyrinae sp. nov., isolated from larvae of Tenobrio molitor and Allomyrina dichotoma, respectively.</title>
        <authorList>
            <person name="Lee S.D."/>
        </authorList>
    </citation>
    <scope>NUCLEOTIDE SEQUENCE</scope>
    <source>
        <strain evidence="2">BWT-G7</strain>
    </source>
</reference>
<evidence type="ECO:0000313" key="3">
    <source>
        <dbReference type="Proteomes" id="UP001139354"/>
    </source>
</evidence>
<accession>A0A9X1LTP9</accession>
<proteinExistence type="predicted"/>
<dbReference type="PANTHER" id="PTHR43649">
    <property type="entry name" value="ARABINOSE-BINDING PROTEIN-RELATED"/>
    <property type="match status" value="1"/>
</dbReference>
<organism evidence="2 3">
    <name type="scientific">Microbacterium allomyrinae</name>
    <dbReference type="NCBI Taxonomy" id="2830666"/>
    <lineage>
        <taxon>Bacteria</taxon>
        <taxon>Bacillati</taxon>
        <taxon>Actinomycetota</taxon>
        <taxon>Actinomycetes</taxon>
        <taxon>Micrococcales</taxon>
        <taxon>Microbacteriaceae</taxon>
        <taxon>Microbacterium</taxon>
    </lineage>
</organism>
<dbReference type="AlphaFoldDB" id="A0A9X1LTP9"/>
<evidence type="ECO:0000313" key="2">
    <source>
        <dbReference type="EMBL" id="MCC2031578.1"/>
    </source>
</evidence>
<gene>
    <name evidence="2" type="ORF">KEC57_05195</name>
</gene>
<dbReference type="Pfam" id="PF01547">
    <property type="entry name" value="SBP_bac_1"/>
    <property type="match status" value="1"/>
</dbReference>
<dbReference type="PROSITE" id="PS51318">
    <property type="entry name" value="TAT"/>
    <property type="match status" value="1"/>
</dbReference>
<dbReference type="Gene3D" id="3.40.190.10">
    <property type="entry name" value="Periplasmic binding protein-like II"/>
    <property type="match status" value="1"/>
</dbReference>
<dbReference type="RefSeq" id="WP_229383456.1">
    <property type="nucleotide sequence ID" value="NZ_JAGTTN010000001.1"/>
</dbReference>
<dbReference type="SUPFAM" id="SSF53850">
    <property type="entry name" value="Periplasmic binding protein-like II"/>
    <property type="match status" value="1"/>
</dbReference>
<protein>
    <submittedName>
        <fullName evidence="2">Extracellular solute-binding protein</fullName>
    </submittedName>
</protein>
<dbReference type="InterPro" id="IPR006059">
    <property type="entry name" value="SBP"/>
</dbReference>
<keyword evidence="1" id="KW-0732">Signal</keyword>
<name>A0A9X1LTP9_9MICO</name>
<comment type="caution">
    <text evidence="2">The sequence shown here is derived from an EMBL/GenBank/DDBJ whole genome shotgun (WGS) entry which is preliminary data.</text>
</comment>
<feature type="signal peptide" evidence="1">
    <location>
        <begin position="1"/>
        <end position="32"/>
    </location>
</feature>
<dbReference type="PROSITE" id="PS51257">
    <property type="entry name" value="PROKAR_LIPOPROTEIN"/>
    <property type="match status" value="1"/>
</dbReference>
<keyword evidence="3" id="KW-1185">Reference proteome</keyword>
<dbReference type="Proteomes" id="UP001139354">
    <property type="component" value="Unassembled WGS sequence"/>
</dbReference>
<dbReference type="InterPro" id="IPR050490">
    <property type="entry name" value="Bact_solute-bd_prot1"/>
</dbReference>
<dbReference type="PANTHER" id="PTHR43649:SF12">
    <property type="entry name" value="DIACETYLCHITOBIOSE BINDING PROTEIN DASA"/>
    <property type="match status" value="1"/>
</dbReference>
<dbReference type="EMBL" id="JAGTTN010000001">
    <property type="protein sequence ID" value="MCC2031578.1"/>
    <property type="molecule type" value="Genomic_DNA"/>
</dbReference>